<proteinExistence type="predicted"/>
<protein>
    <submittedName>
        <fullName evidence="2">Uncharacterized protein</fullName>
    </submittedName>
</protein>
<keyword evidence="3" id="KW-1185">Reference proteome</keyword>
<sequence>MEGRRRETSRSRAEHEKAGENWRRRRGSCDDSYRRRGEVDLFVFWRMKKKFRDTSKTLLFR</sequence>
<gene>
    <name evidence="2" type="ORF">NTEN_LOCUS20156</name>
</gene>
<evidence type="ECO:0000313" key="3">
    <source>
        <dbReference type="Proteomes" id="UP000479000"/>
    </source>
</evidence>
<organism evidence="2 3">
    <name type="scientific">Nesidiocoris tenuis</name>
    <dbReference type="NCBI Taxonomy" id="355587"/>
    <lineage>
        <taxon>Eukaryota</taxon>
        <taxon>Metazoa</taxon>
        <taxon>Ecdysozoa</taxon>
        <taxon>Arthropoda</taxon>
        <taxon>Hexapoda</taxon>
        <taxon>Insecta</taxon>
        <taxon>Pterygota</taxon>
        <taxon>Neoptera</taxon>
        <taxon>Paraneoptera</taxon>
        <taxon>Hemiptera</taxon>
        <taxon>Heteroptera</taxon>
        <taxon>Panheteroptera</taxon>
        <taxon>Cimicomorpha</taxon>
        <taxon>Miridae</taxon>
        <taxon>Dicyphina</taxon>
        <taxon>Nesidiocoris</taxon>
    </lineage>
</organism>
<dbReference type="Proteomes" id="UP000479000">
    <property type="component" value="Unassembled WGS sequence"/>
</dbReference>
<accession>A0A6H5HNA0</accession>
<reference evidence="2 3" key="1">
    <citation type="submission" date="2020-02" db="EMBL/GenBank/DDBJ databases">
        <authorList>
            <person name="Ferguson B K."/>
        </authorList>
    </citation>
    <scope>NUCLEOTIDE SEQUENCE [LARGE SCALE GENOMIC DNA]</scope>
</reference>
<evidence type="ECO:0000313" key="2">
    <source>
        <dbReference type="EMBL" id="CAB0015816.1"/>
    </source>
</evidence>
<feature type="non-terminal residue" evidence="2">
    <location>
        <position position="61"/>
    </location>
</feature>
<evidence type="ECO:0000256" key="1">
    <source>
        <dbReference type="SAM" id="MobiDB-lite"/>
    </source>
</evidence>
<name>A0A6H5HNA0_9HEMI</name>
<feature type="region of interest" description="Disordered" evidence="1">
    <location>
        <begin position="1"/>
        <end position="30"/>
    </location>
</feature>
<dbReference type="AlphaFoldDB" id="A0A6H5HNA0"/>
<dbReference type="EMBL" id="CADCXU010029565">
    <property type="protein sequence ID" value="CAB0015816.1"/>
    <property type="molecule type" value="Genomic_DNA"/>
</dbReference>